<dbReference type="Proteomes" id="UP001174909">
    <property type="component" value="Unassembled WGS sequence"/>
</dbReference>
<feature type="transmembrane region" description="Helical" evidence="21">
    <location>
        <begin position="155"/>
        <end position="181"/>
    </location>
</feature>
<dbReference type="GO" id="GO:0022904">
    <property type="term" value="P:respiratory electron transport chain"/>
    <property type="evidence" value="ECO:0007669"/>
    <property type="project" value="TreeGrafter"/>
</dbReference>
<dbReference type="PROSITE" id="PS50855">
    <property type="entry name" value="COX1"/>
    <property type="match status" value="1"/>
</dbReference>
<keyword evidence="10 19" id="KW-0679">Respiratory chain</keyword>
<keyword evidence="12 19" id="KW-0479">Metal-binding</keyword>
<feature type="transmembrane region" description="Helical" evidence="21">
    <location>
        <begin position="271"/>
        <end position="289"/>
    </location>
</feature>
<proteinExistence type="inferred from homology"/>
<dbReference type="GO" id="GO:0046872">
    <property type="term" value="F:metal ion binding"/>
    <property type="evidence" value="ECO:0007669"/>
    <property type="project" value="UniProtKB-KW"/>
</dbReference>
<keyword evidence="8 19" id="KW-0813">Transport</keyword>
<feature type="transmembrane region" description="Helical" evidence="21">
    <location>
        <begin position="37"/>
        <end position="59"/>
    </location>
</feature>
<evidence type="ECO:0000256" key="13">
    <source>
        <dbReference type="ARBA" id="ARBA00022967"/>
    </source>
</evidence>
<dbReference type="InterPro" id="IPR023616">
    <property type="entry name" value="Cyt_c_oxase-like_su1_dom"/>
</dbReference>
<evidence type="ECO:0000256" key="15">
    <source>
        <dbReference type="ARBA" id="ARBA00022989"/>
    </source>
</evidence>
<feature type="transmembrane region" description="Helical" evidence="21">
    <location>
        <begin position="342"/>
        <end position="365"/>
    </location>
</feature>
<keyword evidence="17 19" id="KW-0186">Copper</keyword>
<evidence type="ECO:0000256" key="11">
    <source>
        <dbReference type="ARBA" id="ARBA00022692"/>
    </source>
</evidence>
<comment type="catalytic activity">
    <reaction evidence="19">
        <text>4 Fe(II)-[cytochrome c] + O2 + 8 H(+)(in) = 4 Fe(III)-[cytochrome c] + 2 H2O + 4 H(+)(out)</text>
        <dbReference type="Rhea" id="RHEA:11436"/>
        <dbReference type="Rhea" id="RHEA-COMP:10350"/>
        <dbReference type="Rhea" id="RHEA-COMP:14399"/>
        <dbReference type="ChEBI" id="CHEBI:15377"/>
        <dbReference type="ChEBI" id="CHEBI:15378"/>
        <dbReference type="ChEBI" id="CHEBI:15379"/>
        <dbReference type="ChEBI" id="CHEBI:29033"/>
        <dbReference type="ChEBI" id="CHEBI:29034"/>
        <dbReference type="EC" id="7.1.1.9"/>
    </reaction>
</comment>
<evidence type="ECO:0000256" key="12">
    <source>
        <dbReference type="ARBA" id="ARBA00022723"/>
    </source>
</evidence>
<dbReference type="EMBL" id="CASHTH010004115">
    <property type="protein sequence ID" value="CAI8053697.1"/>
    <property type="molecule type" value="Genomic_DNA"/>
</dbReference>
<evidence type="ECO:0000256" key="7">
    <source>
        <dbReference type="ARBA" id="ARBA00015947"/>
    </source>
</evidence>
<sequence>MIGGVEALIMRLQLSSSESGLVSPEVFNQLFTMHGTLMVFLVVMPLSAAFFNWLVPLQIGARDVAFPRLNAFSYWLFLFGSLLLNTSWLVGDAPNGGWFGYAPNSQTLYNPSNGMTFWVISLGVLGVASIAAGLNFIVTIINLRAPGMTMFKLPVFTWMTLITSVLIVLALPVLAVAGIQLQTDRLFGTNFYNPINGGDPVLWQHMFWLFGHPEVYILILPAMGIVSDILPVFSRKPLFGYPFVVFAGIVIAFMGWFVWSHHMFTVGLGPAANSAFAISTMAIAIPTGVKVLNWLGTTWGGSLRLHTPMLFALGFIAMFTIGGLSGIMHASAPSDAQQQDTYFVVAHFHYVLFGGSILGIFGGIYMWWPKMSGWKLSEGLGKLNFWLMRIGFNLTFFPMHWLGMDGMPRRVYTYPADQGWDGSNMAATIGGFLIAFSVLVWVINVIVSWRRNDRAGADPWDARTLEWSIPSPPPHYNFAEIPVVEHRDDFWFKKHPELVEEYEGHHGPRGAPGGSTVRRRLR</sequence>
<feature type="transmembrane region" description="Helical" evidence="21">
    <location>
        <begin position="117"/>
        <end position="143"/>
    </location>
</feature>
<dbReference type="GO" id="GO:0004129">
    <property type="term" value="F:cytochrome-c oxidase activity"/>
    <property type="evidence" value="ECO:0007669"/>
    <property type="project" value="UniProtKB-EC"/>
</dbReference>
<feature type="region of interest" description="Disordered" evidence="20">
    <location>
        <begin position="502"/>
        <end position="522"/>
    </location>
</feature>
<keyword evidence="24" id="KW-1185">Reference proteome</keyword>
<dbReference type="AlphaFoldDB" id="A0AA35XJW1"/>
<protein>
    <recommendedName>
        <fullName evidence="7 19">Cytochrome c oxidase subunit 1</fullName>
        <ecNumber evidence="6 19">7.1.1.9</ecNumber>
    </recommendedName>
</protein>
<dbReference type="Pfam" id="PF00115">
    <property type="entry name" value="COX1"/>
    <property type="match status" value="1"/>
</dbReference>
<evidence type="ECO:0000256" key="18">
    <source>
        <dbReference type="ARBA" id="ARBA00023136"/>
    </source>
</evidence>
<dbReference type="InterPro" id="IPR023615">
    <property type="entry name" value="Cyt_c_Oxase_su1_BS"/>
</dbReference>
<dbReference type="Gene3D" id="1.20.210.10">
    <property type="entry name" value="Cytochrome c oxidase-like, subunit I domain"/>
    <property type="match status" value="1"/>
</dbReference>
<evidence type="ECO:0000259" key="22">
    <source>
        <dbReference type="PROSITE" id="PS50855"/>
    </source>
</evidence>
<dbReference type="NCBIfam" id="TIGR02891">
    <property type="entry name" value="CtaD_CoxA"/>
    <property type="match status" value="1"/>
</dbReference>
<evidence type="ECO:0000313" key="23">
    <source>
        <dbReference type="EMBL" id="CAI8053697.1"/>
    </source>
</evidence>
<evidence type="ECO:0000256" key="4">
    <source>
        <dbReference type="ARBA" id="ARBA00009578"/>
    </source>
</evidence>
<dbReference type="InterPro" id="IPR014241">
    <property type="entry name" value="Cyt_c_oxidase_su1_bac"/>
</dbReference>
<dbReference type="InterPro" id="IPR000883">
    <property type="entry name" value="Cyt_C_Oxase_1"/>
</dbReference>
<comment type="pathway">
    <text evidence="3 19">Energy metabolism; oxidative phosphorylation.</text>
</comment>
<keyword evidence="19" id="KW-0496">Mitochondrion</keyword>
<evidence type="ECO:0000256" key="9">
    <source>
        <dbReference type="ARBA" id="ARBA00022617"/>
    </source>
</evidence>
<feature type="transmembrane region" description="Helical" evidence="21">
    <location>
        <begin position="201"/>
        <end position="226"/>
    </location>
</feature>
<dbReference type="PANTHER" id="PTHR10422">
    <property type="entry name" value="CYTOCHROME C OXIDASE SUBUNIT 1"/>
    <property type="match status" value="1"/>
</dbReference>
<dbReference type="GO" id="GO:0009060">
    <property type="term" value="P:aerobic respiration"/>
    <property type="evidence" value="ECO:0007669"/>
    <property type="project" value="InterPro"/>
</dbReference>
<name>A0AA35XJW1_GEOBA</name>
<keyword evidence="15 21" id="KW-1133">Transmembrane helix</keyword>
<evidence type="ECO:0000256" key="16">
    <source>
        <dbReference type="ARBA" id="ARBA00023004"/>
    </source>
</evidence>
<keyword evidence="16 19" id="KW-0408">Iron</keyword>
<feature type="transmembrane region" description="Helical" evidence="21">
    <location>
        <begin position="310"/>
        <end position="330"/>
    </location>
</feature>
<comment type="cofactor">
    <cofactor evidence="1">
        <name>heme</name>
        <dbReference type="ChEBI" id="CHEBI:30413"/>
    </cofactor>
</comment>
<evidence type="ECO:0000256" key="2">
    <source>
        <dbReference type="ARBA" id="ARBA00004141"/>
    </source>
</evidence>
<feature type="transmembrane region" description="Helical" evidence="21">
    <location>
        <begin position="71"/>
        <end position="90"/>
    </location>
</feature>
<dbReference type="PANTHER" id="PTHR10422:SF18">
    <property type="entry name" value="CYTOCHROME C OXIDASE SUBUNIT 1"/>
    <property type="match status" value="1"/>
</dbReference>
<accession>A0AA35XJW1</accession>
<reference evidence="23" key="1">
    <citation type="submission" date="2023-03" db="EMBL/GenBank/DDBJ databases">
        <authorList>
            <person name="Steffen K."/>
            <person name="Cardenas P."/>
        </authorList>
    </citation>
    <scope>NUCLEOTIDE SEQUENCE</scope>
</reference>
<evidence type="ECO:0000256" key="1">
    <source>
        <dbReference type="ARBA" id="ARBA00001971"/>
    </source>
</evidence>
<gene>
    <name evidence="23" type="ORF">GBAR_LOCUS29344</name>
</gene>
<evidence type="ECO:0000256" key="20">
    <source>
        <dbReference type="SAM" id="MobiDB-lite"/>
    </source>
</evidence>
<dbReference type="GO" id="GO:0015990">
    <property type="term" value="P:electron transport coupled proton transport"/>
    <property type="evidence" value="ECO:0007669"/>
    <property type="project" value="InterPro"/>
</dbReference>
<feature type="transmembrane region" description="Helical" evidence="21">
    <location>
        <begin position="238"/>
        <end position="259"/>
    </location>
</feature>
<keyword evidence="18 19" id="KW-0472">Membrane</keyword>
<evidence type="ECO:0000256" key="17">
    <source>
        <dbReference type="ARBA" id="ARBA00023008"/>
    </source>
</evidence>
<keyword evidence="13" id="KW-1278">Translocase</keyword>
<feature type="transmembrane region" description="Helical" evidence="21">
    <location>
        <begin position="386"/>
        <end position="404"/>
    </location>
</feature>
<evidence type="ECO:0000256" key="14">
    <source>
        <dbReference type="ARBA" id="ARBA00022982"/>
    </source>
</evidence>
<evidence type="ECO:0000256" key="19">
    <source>
        <dbReference type="RuleBase" id="RU000369"/>
    </source>
</evidence>
<keyword evidence="9 19" id="KW-0349">Heme</keyword>
<keyword evidence="14 19" id="KW-0249">Electron transport</keyword>
<evidence type="ECO:0000313" key="24">
    <source>
        <dbReference type="Proteomes" id="UP001174909"/>
    </source>
</evidence>
<evidence type="ECO:0000256" key="5">
    <source>
        <dbReference type="ARBA" id="ARBA00011164"/>
    </source>
</evidence>
<comment type="subcellular location">
    <subcellularLocation>
        <location evidence="2">Membrane</location>
        <topology evidence="2">Multi-pass membrane protein</topology>
    </subcellularLocation>
    <subcellularLocation>
        <location evidence="19">Mitochondrion inner membrane</location>
        <topology evidence="19">Multi-pass membrane protein</topology>
    </subcellularLocation>
</comment>
<evidence type="ECO:0000256" key="3">
    <source>
        <dbReference type="ARBA" id="ARBA00004673"/>
    </source>
</evidence>
<keyword evidence="19" id="KW-0999">Mitochondrion inner membrane</keyword>
<dbReference type="EC" id="7.1.1.9" evidence="6 19"/>
<evidence type="ECO:0000256" key="10">
    <source>
        <dbReference type="ARBA" id="ARBA00022660"/>
    </source>
</evidence>
<feature type="domain" description="Cytochrome oxidase subunit I profile" evidence="22">
    <location>
        <begin position="1"/>
        <end position="485"/>
    </location>
</feature>
<dbReference type="InterPro" id="IPR036927">
    <property type="entry name" value="Cyt_c_oxase-like_su1_sf"/>
</dbReference>
<evidence type="ECO:0000256" key="8">
    <source>
        <dbReference type="ARBA" id="ARBA00022448"/>
    </source>
</evidence>
<dbReference type="PROSITE" id="PS00077">
    <property type="entry name" value="COX1_CUB"/>
    <property type="match status" value="1"/>
</dbReference>
<organism evidence="23 24">
    <name type="scientific">Geodia barretti</name>
    <name type="common">Barrett's horny sponge</name>
    <dbReference type="NCBI Taxonomy" id="519541"/>
    <lineage>
        <taxon>Eukaryota</taxon>
        <taxon>Metazoa</taxon>
        <taxon>Porifera</taxon>
        <taxon>Demospongiae</taxon>
        <taxon>Heteroscleromorpha</taxon>
        <taxon>Tetractinellida</taxon>
        <taxon>Astrophorina</taxon>
        <taxon>Geodiidae</taxon>
        <taxon>Geodia</taxon>
    </lineage>
</organism>
<evidence type="ECO:0000256" key="21">
    <source>
        <dbReference type="SAM" id="Phobius"/>
    </source>
</evidence>
<dbReference type="GO" id="GO:0005743">
    <property type="term" value="C:mitochondrial inner membrane"/>
    <property type="evidence" value="ECO:0007669"/>
    <property type="project" value="UniProtKB-SubCell"/>
</dbReference>
<dbReference type="GO" id="GO:0020037">
    <property type="term" value="F:heme binding"/>
    <property type="evidence" value="ECO:0007669"/>
    <property type="project" value="InterPro"/>
</dbReference>
<feature type="transmembrane region" description="Helical" evidence="21">
    <location>
        <begin position="424"/>
        <end position="447"/>
    </location>
</feature>
<dbReference type="SUPFAM" id="SSF81442">
    <property type="entry name" value="Cytochrome c oxidase subunit I-like"/>
    <property type="match status" value="1"/>
</dbReference>
<evidence type="ECO:0000256" key="6">
    <source>
        <dbReference type="ARBA" id="ARBA00012949"/>
    </source>
</evidence>
<comment type="subunit">
    <text evidence="5">Component of the cytochrome c oxidase (complex IV, CIV), a multisubunit enzyme composed of a catalytic core of 3 subunits and several supernumerary subunits. The complex exists as a monomer or a dimer and forms supercomplexes (SCs) in the inner mitochondrial membrane with ubiquinol-cytochrome c oxidoreductase (cytochrome b-c1 complex, complex III, CIII).</text>
</comment>
<comment type="caution">
    <text evidence="23">The sequence shown here is derived from an EMBL/GenBank/DDBJ whole genome shotgun (WGS) entry which is preliminary data.</text>
</comment>
<keyword evidence="11 19" id="KW-0812">Transmembrane</keyword>
<comment type="function">
    <text evidence="19">Component of the cytochrome c oxidase, the last enzyme in the mitochondrial electron transport chain which drives oxidative phosphorylation. The respiratory chain contains 3 multisubunit complexes succinate dehydrogenase (complex II, CII), ubiquinol-cytochrome c oxidoreductase (cytochrome b-c1 complex, complex III, CIII) and cytochrome c oxidase (complex IV, CIV), that cooperate to transfer electrons derived from NADH and succinate to molecular oxygen, creating an electrochemical gradient over the inner membrane that drives transmembrane transport and the ATP synthase. Cytochrome c oxidase is the component of the respiratory chain that catalyzes the reduction of oxygen to water. Electrons originating from reduced cytochrome c in the intermembrane space (IMS) are transferred via the dinuclear copper A center (CU(A)) of subunit 2 and heme A of subunit 1 to the active site in subunit 1, a binuclear center (BNC) formed by heme A3 and copper B (CU(B)). The BNC reduces molecular oxygen to 2 water molecules using 4 electrons from cytochrome c in the IMS and 4 protons from the mitochondrial matrix.</text>
</comment>
<comment type="similarity">
    <text evidence="4 19">Belongs to the heme-copper respiratory oxidase family.</text>
</comment>
<dbReference type="PRINTS" id="PR01165">
    <property type="entry name" value="CYCOXIDASEI"/>
</dbReference>